<dbReference type="Gene3D" id="4.10.240.10">
    <property type="entry name" value="Zn(2)-C6 fungal-type DNA-binding domain"/>
    <property type="match status" value="1"/>
</dbReference>
<proteinExistence type="predicted"/>
<dbReference type="InterPro" id="IPR036864">
    <property type="entry name" value="Zn2-C6_fun-type_DNA-bd_sf"/>
</dbReference>
<dbReference type="GO" id="GO:0000981">
    <property type="term" value="F:DNA-binding transcription factor activity, RNA polymerase II-specific"/>
    <property type="evidence" value="ECO:0007669"/>
    <property type="project" value="InterPro"/>
</dbReference>
<evidence type="ECO:0000313" key="3">
    <source>
        <dbReference type="EMBL" id="EWM23205.1"/>
    </source>
</evidence>
<dbReference type="GO" id="GO:0008270">
    <property type="term" value="F:zinc ion binding"/>
    <property type="evidence" value="ECO:0007669"/>
    <property type="project" value="InterPro"/>
</dbReference>
<dbReference type="Pfam" id="PF00172">
    <property type="entry name" value="Zn_clus"/>
    <property type="match status" value="1"/>
</dbReference>
<reference evidence="3 4" key="1">
    <citation type="journal article" date="2014" name="Mol. Plant">
        <title>Chromosome Scale Genome Assembly and Transcriptome Profiling of Nannochloropsis gaditana in Nitrogen Depletion.</title>
        <authorList>
            <person name="Corteggiani Carpinelli E."/>
            <person name="Telatin A."/>
            <person name="Vitulo N."/>
            <person name="Forcato C."/>
            <person name="D'Angelo M."/>
            <person name="Schiavon R."/>
            <person name="Vezzi A."/>
            <person name="Giacometti G.M."/>
            <person name="Morosinotto T."/>
            <person name="Valle G."/>
        </authorList>
    </citation>
    <scope>NUCLEOTIDE SEQUENCE [LARGE SCALE GENOMIC DNA]</scope>
    <source>
        <strain evidence="3 4">B-31</strain>
    </source>
</reference>
<feature type="domain" description="Zn(2)-C6 fungal-type" evidence="2">
    <location>
        <begin position="57"/>
        <end position="84"/>
    </location>
</feature>
<dbReference type="Proteomes" id="UP000019335">
    <property type="component" value="Chromosome 18"/>
</dbReference>
<dbReference type="AlphaFoldDB" id="W7T852"/>
<accession>W7T852</accession>
<organism evidence="3 4">
    <name type="scientific">Nannochloropsis gaditana</name>
    <dbReference type="NCBI Taxonomy" id="72520"/>
    <lineage>
        <taxon>Eukaryota</taxon>
        <taxon>Sar</taxon>
        <taxon>Stramenopiles</taxon>
        <taxon>Ochrophyta</taxon>
        <taxon>Eustigmatophyceae</taxon>
        <taxon>Eustigmatales</taxon>
        <taxon>Monodopsidaceae</taxon>
        <taxon>Nannochloropsis</taxon>
    </lineage>
</organism>
<dbReference type="InterPro" id="IPR001138">
    <property type="entry name" value="Zn2Cys6_DnaBD"/>
</dbReference>
<sequence length="147" mass="16331">MVSSLQRKIYDEIVPPSRRGRTQPRPTSHPSPPARRLIRKATHANGINGKGSETTLSCLRCRRSKTRCDGKIPCERCFRLALSCHPQQLDKCRNHRQNGEYSGVSDANTRYEELAEPGLSFRPPSLPSSLPSSLPPLLASPCNLLCP</sequence>
<feature type="region of interest" description="Disordered" evidence="1">
    <location>
        <begin position="1"/>
        <end position="35"/>
    </location>
</feature>
<keyword evidence="4" id="KW-1185">Reference proteome</keyword>
<dbReference type="PROSITE" id="PS50048">
    <property type="entry name" value="ZN2_CY6_FUNGAL_2"/>
    <property type="match status" value="1"/>
</dbReference>
<dbReference type="CDD" id="cd00067">
    <property type="entry name" value="GAL4"/>
    <property type="match status" value="1"/>
</dbReference>
<evidence type="ECO:0000256" key="1">
    <source>
        <dbReference type="SAM" id="MobiDB-lite"/>
    </source>
</evidence>
<protein>
    <recommendedName>
        <fullName evidence="2">Zn(2)-C6 fungal-type domain-containing protein</fullName>
    </recommendedName>
</protein>
<dbReference type="PROSITE" id="PS00463">
    <property type="entry name" value="ZN2_CY6_FUNGAL_1"/>
    <property type="match status" value="1"/>
</dbReference>
<evidence type="ECO:0000259" key="2">
    <source>
        <dbReference type="PROSITE" id="PS50048"/>
    </source>
</evidence>
<gene>
    <name evidence="3" type="ORF">Naga_101075g1</name>
</gene>
<dbReference type="EMBL" id="AZIL01001791">
    <property type="protein sequence ID" value="EWM23205.1"/>
    <property type="molecule type" value="Genomic_DNA"/>
</dbReference>
<evidence type="ECO:0000313" key="4">
    <source>
        <dbReference type="Proteomes" id="UP000019335"/>
    </source>
</evidence>
<dbReference type="SUPFAM" id="SSF57701">
    <property type="entry name" value="Zn2/Cys6 DNA-binding domain"/>
    <property type="match status" value="1"/>
</dbReference>
<dbReference type="OrthoDB" id="2123952at2759"/>
<name>W7T852_9STRA</name>
<comment type="caution">
    <text evidence="3">The sequence shown here is derived from an EMBL/GenBank/DDBJ whole genome shotgun (WGS) entry which is preliminary data.</text>
</comment>